<dbReference type="PANTHER" id="PTHR33099:SF7">
    <property type="entry name" value="MYND-TYPE DOMAIN-CONTAINING PROTEIN"/>
    <property type="match status" value="1"/>
</dbReference>
<feature type="region of interest" description="Disordered" evidence="1">
    <location>
        <begin position="1"/>
        <end position="39"/>
    </location>
</feature>
<dbReference type="Proteomes" id="UP000256690">
    <property type="component" value="Unassembled WGS sequence"/>
</dbReference>
<dbReference type="GeneID" id="38114850"/>
<name>A0A3D8SDH8_9EURO</name>
<comment type="caution">
    <text evidence="2">The sequence shown here is derived from an EMBL/GenBank/DDBJ whole genome shotgun (WGS) entry which is preliminary data.</text>
</comment>
<feature type="compositionally biased region" description="Pro residues" evidence="1">
    <location>
        <begin position="1"/>
        <end position="10"/>
    </location>
</feature>
<dbReference type="RefSeq" id="XP_026605492.1">
    <property type="nucleotide sequence ID" value="XM_026746496.1"/>
</dbReference>
<evidence type="ECO:0000313" key="3">
    <source>
        <dbReference type="Proteomes" id="UP000256690"/>
    </source>
</evidence>
<keyword evidence="3" id="KW-1185">Reference proteome</keyword>
<dbReference type="OrthoDB" id="27483at2759"/>
<dbReference type="PANTHER" id="PTHR33099">
    <property type="entry name" value="FE2OG DIOXYGENASE DOMAIN-CONTAINING PROTEIN"/>
    <property type="match status" value="1"/>
</dbReference>
<reference evidence="2 3" key="1">
    <citation type="journal article" date="2018" name="IMA Fungus">
        <title>IMA Genome-F 9: Draft genome sequence of Annulohypoxylon stygium, Aspergillus mulundensis, Berkeleyomyces basicola (syn. Thielaviopsis basicola), Ceratocystis smalleyi, two Cercospora beticola strains, Coleophoma cylindrospora, Fusarium fracticaudum, Phialophora cf. hyalina, and Morchella septimelata.</title>
        <authorList>
            <person name="Wingfield B.D."/>
            <person name="Bills G.F."/>
            <person name="Dong Y."/>
            <person name="Huang W."/>
            <person name="Nel W.J."/>
            <person name="Swalarsk-Parry B.S."/>
            <person name="Vaghefi N."/>
            <person name="Wilken P.M."/>
            <person name="An Z."/>
            <person name="de Beer Z.W."/>
            <person name="De Vos L."/>
            <person name="Chen L."/>
            <person name="Duong T.A."/>
            <person name="Gao Y."/>
            <person name="Hammerbacher A."/>
            <person name="Kikkert J.R."/>
            <person name="Li Y."/>
            <person name="Li H."/>
            <person name="Li K."/>
            <person name="Li Q."/>
            <person name="Liu X."/>
            <person name="Ma X."/>
            <person name="Naidoo K."/>
            <person name="Pethybridge S.J."/>
            <person name="Sun J."/>
            <person name="Steenkamp E.T."/>
            <person name="van der Nest M.A."/>
            <person name="van Wyk S."/>
            <person name="Wingfield M.J."/>
            <person name="Xiong C."/>
            <person name="Yue Q."/>
            <person name="Zhang X."/>
        </authorList>
    </citation>
    <scope>NUCLEOTIDE SEQUENCE [LARGE SCALE GENOMIC DNA]</scope>
    <source>
        <strain evidence="2 3">DSM 5745</strain>
    </source>
</reference>
<feature type="compositionally biased region" description="Polar residues" evidence="1">
    <location>
        <begin position="993"/>
        <end position="1004"/>
    </location>
</feature>
<accession>A0A3D8SDH8</accession>
<feature type="region of interest" description="Disordered" evidence="1">
    <location>
        <begin position="967"/>
        <end position="1014"/>
    </location>
</feature>
<feature type="compositionally biased region" description="Polar residues" evidence="1">
    <location>
        <begin position="967"/>
        <end position="976"/>
    </location>
</feature>
<dbReference type="EMBL" id="PVWQ01000004">
    <property type="protein sequence ID" value="RDW84154.1"/>
    <property type="molecule type" value="Genomic_DNA"/>
</dbReference>
<sequence>MTPSAIPSPPGGTNLIKQEPVKEERSENSLWDVPAENPTTRRITKTEDIDNPEAILNIVKEEAFDTSKFLDELPVLMQGIQSTGSFCLTNTTEFVINPGLEVTGVGQIGLPLSPDAAEAIASVGTPLPPHDGLSDHSHAAATHELRPEQLGFRNSKWEVQMGMIVTEVLKGFGLSSDLDDVKVELDQCLLSKEGAFSLPKPDRGEVAGKFGTLALFLPSRHVGGDITYSTITETKVFALRDAEFDFSYAAWASFTTYEEKPISSGHRLVLVYNLIHEASQTCLLERKSQFAELQKCLESWARWAERKTSSLDTDSPLLPSQWPTHVLPLNSPGEAGDGLPVILYQLDGSNLDDYAVRWAEIQGPNQVLLAEMQRVCDVSNCRAYLGSLVIRQYLTDHGQVDGNRRLVRSVDFTCNLVHGPDGKIVVDQLKINPRMCASTLSLPQEPTYEERRGSLTIQTYYRTVTVIIPNAFYFPLLLEALQRSHVQVKLLLEELSRAYRASPADPKLRSQTNELCQLILADPIWSKRYPEEVARLGLEMDDATIVKQCLDILEEKVENLAKDFGKAITIRGVDHMRPVLDHIWTLRSSSAVGHLSMLEQMRSPWSEISRSGNYSFEQALTWYKATRDMLFTRLEERTMLQHADGKLLARTVPCFDKIFTKTRVVAMVGKNVRSPGFSVSFVTSLFGNYDKANCLDLDKILPVYRGLIPDVLKEFEIMAHRPAPRPFIYIPPRSWKAEDFVRPHSVVRLIDQCLRIDQDVSGLLDKIEKQVNYRLNGSSTGVFSQFVCQFVTSSADVLQRRLQNQPPTDTNNVQHQWSGLIFRLLESCLLRCTGGPYPTSHTDWSQHLPGEDCCFDCEDLRRFVQDPYKQTEEFRIAQGRRSHLQARLPKTFVCETIRDGSPHVLRVIKTEAGFIHAIDFWKEGAKIGRDRLELIAKRCPLKDVIGEERYKELEVYVTKPNALATNSTPVSNQAMTALNPIDANRRSRDGPRSPTSAPTPTIPQKRSYLKLEDD</sequence>
<organism evidence="2 3">
    <name type="scientific">Aspergillus mulundensis</name>
    <dbReference type="NCBI Taxonomy" id="1810919"/>
    <lineage>
        <taxon>Eukaryota</taxon>
        <taxon>Fungi</taxon>
        <taxon>Dikarya</taxon>
        <taxon>Ascomycota</taxon>
        <taxon>Pezizomycotina</taxon>
        <taxon>Eurotiomycetes</taxon>
        <taxon>Eurotiomycetidae</taxon>
        <taxon>Eurotiales</taxon>
        <taxon>Aspergillaceae</taxon>
        <taxon>Aspergillus</taxon>
        <taxon>Aspergillus subgen. Nidulantes</taxon>
    </lineage>
</organism>
<gene>
    <name evidence="2" type="ORF">DSM5745_04480</name>
</gene>
<protein>
    <submittedName>
        <fullName evidence="2">Uncharacterized protein</fullName>
    </submittedName>
</protein>
<proteinExistence type="predicted"/>
<evidence type="ECO:0000313" key="2">
    <source>
        <dbReference type="EMBL" id="RDW84154.1"/>
    </source>
</evidence>
<dbReference type="AlphaFoldDB" id="A0A3D8SDH8"/>
<evidence type="ECO:0000256" key="1">
    <source>
        <dbReference type="SAM" id="MobiDB-lite"/>
    </source>
</evidence>